<dbReference type="InterPro" id="IPR013767">
    <property type="entry name" value="PAS_fold"/>
</dbReference>
<dbReference type="Pfam" id="PF00989">
    <property type="entry name" value="PAS"/>
    <property type="match status" value="1"/>
</dbReference>
<gene>
    <name evidence="14" type="ORF">CMV30_09875</name>
</gene>
<evidence type="ECO:0000256" key="7">
    <source>
        <dbReference type="ARBA" id="ARBA00022840"/>
    </source>
</evidence>
<dbReference type="InterPro" id="IPR005467">
    <property type="entry name" value="His_kinase_dom"/>
</dbReference>
<dbReference type="GO" id="GO:0006355">
    <property type="term" value="P:regulation of DNA-templated transcription"/>
    <property type="evidence" value="ECO:0007669"/>
    <property type="project" value="InterPro"/>
</dbReference>
<evidence type="ECO:0000259" key="12">
    <source>
        <dbReference type="PROSITE" id="PS50112"/>
    </source>
</evidence>
<dbReference type="EMBL" id="CP023344">
    <property type="protein sequence ID" value="ATC66082.1"/>
    <property type="molecule type" value="Genomic_DNA"/>
</dbReference>
<dbReference type="PANTHER" id="PTHR43065:SF42">
    <property type="entry name" value="TWO-COMPONENT SENSOR PPRA"/>
    <property type="match status" value="1"/>
</dbReference>
<evidence type="ECO:0000256" key="3">
    <source>
        <dbReference type="ARBA" id="ARBA00022553"/>
    </source>
</evidence>
<dbReference type="SUPFAM" id="SSF55874">
    <property type="entry name" value="ATPase domain of HSP90 chaperone/DNA topoisomerase II/histidine kinase"/>
    <property type="match status" value="1"/>
</dbReference>
<dbReference type="SUPFAM" id="SSF55785">
    <property type="entry name" value="PYP-like sensor domain (PAS domain)"/>
    <property type="match status" value="2"/>
</dbReference>
<comment type="catalytic activity">
    <reaction evidence="1">
        <text>ATP + protein L-histidine = ADP + protein N-phospho-L-histidine.</text>
        <dbReference type="EC" id="2.7.13.3"/>
    </reaction>
</comment>
<dbReference type="SMART" id="SM00086">
    <property type="entry name" value="PAC"/>
    <property type="match status" value="2"/>
</dbReference>
<evidence type="ECO:0000313" key="15">
    <source>
        <dbReference type="Proteomes" id="UP000217265"/>
    </source>
</evidence>
<dbReference type="SMART" id="SM00388">
    <property type="entry name" value="HisKA"/>
    <property type="match status" value="1"/>
</dbReference>
<dbReference type="SUPFAM" id="SSF52172">
    <property type="entry name" value="CheY-like"/>
    <property type="match status" value="1"/>
</dbReference>
<evidence type="ECO:0000256" key="6">
    <source>
        <dbReference type="ARBA" id="ARBA00022777"/>
    </source>
</evidence>
<keyword evidence="7" id="KW-0067">ATP-binding</keyword>
<keyword evidence="15" id="KW-1185">Reference proteome</keyword>
<keyword evidence="6 14" id="KW-0418">Kinase</keyword>
<dbReference type="InterPro" id="IPR001789">
    <property type="entry name" value="Sig_transdc_resp-reg_receiver"/>
</dbReference>
<dbReference type="CDD" id="cd00156">
    <property type="entry name" value="REC"/>
    <property type="match status" value="1"/>
</dbReference>
<dbReference type="GO" id="GO:0000155">
    <property type="term" value="F:phosphorelay sensor kinase activity"/>
    <property type="evidence" value="ECO:0007669"/>
    <property type="project" value="InterPro"/>
</dbReference>
<evidence type="ECO:0000256" key="2">
    <source>
        <dbReference type="ARBA" id="ARBA00012438"/>
    </source>
</evidence>
<dbReference type="Pfam" id="PF02518">
    <property type="entry name" value="HATPase_c"/>
    <property type="match status" value="1"/>
</dbReference>
<dbReference type="InterPro" id="IPR036890">
    <property type="entry name" value="HATPase_C_sf"/>
</dbReference>
<evidence type="ECO:0000259" key="11">
    <source>
        <dbReference type="PROSITE" id="PS50110"/>
    </source>
</evidence>
<evidence type="ECO:0000256" key="1">
    <source>
        <dbReference type="ARBA" id="ARBA00000085"/>
    </source>
</evidence>
<name>A0A290QNU0_9BACT</name>
<dbReference type="InterPro" id="IPR000700">
    <property type="entry name" value="PAS-assoc_C"/>
</dbReference>
<keyword evidence="8" id="KW-0902">Two-component regulatory system</keyword>
<dbReference type="InterPro" id="IPR013656">
    <property type="entry name" value="PAS_4"/>
</dbReference>
<dbReference type="PRINTS" id="PR00344">
    <property type="entry name" value="BCTRLSENSOR"/>
</dbReference>
<dbReference type="InterPro" id="IPR004358">
    <property type="entry name" value="Sig_transdc_His_kin-like_C"/>
</dbReference>
<evidence type="ECO:0000256" key="8">
    <source>
        <dbReference type="ARBA" id="ARBA00023012"/>
    </source>
</evidence>
<dbReference type="CDD" id="cd00130">
    <property type="entry name" value="PAS"/>
    <property type="match status" value="2"/>
</dbReference>
<dbReference type="Pfam" id="PF00072">
    <property type="entry name" value="Response_reg"/>
    <property type="match status" value="1"/>
</dbReference>
<feature type="modified residue" description="4-aspartylphosphate" evidence="9">
    <location>
        <position position="564"/>
    </location>
</feature>
<feature type="domain" description="PAS" evidence="12">
    <location>
        <begin position="129"/>
        <end position="175"/>
    </location>
</feature>
<dbReference type="SMART" id="SM00448">
    <property type="entry name" value="REC"/>
    <property type="match status" value="1"/>
</dbReference>
<keyword evidence="3 9" id="KW-0597">Phosphoprotein</keyword>
<dbReference type="InterPro" id="IPR011006">
    <property type="entry name" value="CheY-like_superfamily"/>
</dbReference>
<dbReference type="GO" id="GO:0005524">
    <property type="term" value="F:ATP binding"/>
    <property type="evidence" value="ECO:0007669"/>
    <property type="project" value="UniProtKB-KW"/>
</dbReference>
<organism evidence="14 15">
    <name type="scientific">Nibricoccus aquaticus</name>
    <dbReference type="NCBI Taxonomy" id="2576891"/>
    <lineage>
        <taxon>Bacteria</taxon>
        <taxon>Pseudomonadati</taxon>
        <taxon>Verrucomicrobiota</taxon>
        <taxon>Opitutia</taxon>
        <taxon>Opitutales</taxon>
        <taxon>Opitutaceae</taxon>
        <taxon>Nibricoccus</taxon>
    </lineage>
</organism>
<dbReference type="Pfam" id="PF00512">
    <property type="entry name" value="HisKA"/>
    <property type="match status" value="1"/>
</dbReference>
<dbReference type="AlphaFoldDB" id="A0A290QNU0"/>
<dbReference type="InterPro" id="IPR036097">
    <property type="entry name" value="HisK_dim/P_sf"/>
</dbReference>
<dbReference type="OrthoDB" id="184212at2"/>
<dbReference type="NCBIfam" id="TIGR00229">
    <property type="entry name" value="sensory_box"/>
    <property type="match status" value="2"/>
</dbReference>
<dbReference type="InterPro" id="IPR000014">
    <property type="entry name" value="PAS"/>
</dbReference>
<dbReference type="InterPro" id="IPR003661">
    <property type="entry name" value="HisK_dim/P_dom"/>
</dbReference>
<evidence type="ECO:0000256" key="9">
    <source>
        <dbReference type="PROSITE-ProRule" id="PRU00169"/>
    </source>
</evidence>
<proteinExistence type="predicted"/>
<feature type="domain" description="PAC" evidence="13">
    <location>
        <begin position="202"/>
        <end position="254"/>
    </location>
</feature>
<dbReference type="Gene3D" id="3.30.450.20">
    <property type="entry name" value="PAS domain"/>
    <property type="match status" value="2"/>
</dbReference>
<dbReference type="Pfam" id="PF08448">
    <property type="entry name" value="PAS_4"/>
    <property type="match status" value="1"/>
</dbReference>
<dbReference type="Gene3D" id="3.40.50.2300">
    <property type="match status" value="1"/>
</dbReference>
<evidence type="ECO:0000259" key="10">
    <source>
        <dbReference type="PROSITE" id="PS50109"/>
    </source>
</evidence>
<sequence length="637" mass="70904">MVEFHTSEHDELVRPWQASVELAVLRGPDGRVLSVNEAFARKFGVPRASWPGADASTLIHPDDVAGWRGAVARIDRPPHRGSHEHRWQTAQGWRWLSWEDCAVRNADGVIIAYRSIGRDVTKRRLAEEHFQKLASAVEQSPFAIVMTTPDGRVQYVNPRYTQSTGFTLEEIFEKNIPVLRGGHVSDESFIEFQETMRLGRKWTGDLCTRRKDGAALWEHVQVSPIRNFADEVTHLLSMREDITERKKLEDQLRQAQKMESLGTLAGGIAHDFNNVLAIINGFAEIAISRGPANETQARHLREIQDAGQRAVGLVKQILTFSRKTETMFKSVSINQHIKDLGRMCAETFPRTISFGFALDETIPEFSADPNQLQQVIMNLCVNARDAMLAQGGGRISVATERVRGSALLRLNADSEREYVCIKVADTGCGMPAHVRARIFEPFFTTKQTSGGTGLGLSVVYGIILNHKGFLEVESVEGKGSTFLIYLPLEAVKPSAAVVAAAGTARRIPKGTETVLVIEDEQALRDLLKALLVPSGYKLLMAPDGVEAVNMLMSEPSTIDAILLDLNLPRMNGLEVYRNIRRLRPDTKVIVISGNITPETRQELIGLGQKDFIPKPYSLEDLAFRLREMLDRKAQSVA</sequence>
<dbReference type="PROSITE" id="PS50112">
    <property type="entry name" value="PAS"/>
    <property type="match status" value="1"/>
</dbReference>
<evidence type="ECO:0000256" key="4">
    <source>
        <dbReference type="ARBA" id="ARBA00022679"/>
    </source>
</evidence>
<accession>A0A290QNU0</accession>
<keyword evidence="5" id="KW-0547">Nucleotide-binding</keyword>
<dbReference type="InterPro" id="IPR003594">
    <property type="entry name" value="HATPase_dom"/>
</dbReference>
<dbReference type="SMART" id="SM00091">
    <property type="entry name" value="PAS"/>
    <property type="match status" value="2"/>
</dbReference>
<dbReference type="SMART" id="SM00387">
    <property type="entry name" value="HATPase_c"/>
    <property type="match status" value="1"/>
</dbReference>
<dbReference type="Proteomes" id="UP000217265">
    <property type="component" value="Chromosome"/>
</dbReference>
<dbReference type="Gene3D" id="1.10.287.130">
    <property type="match status" value="1"/>
</dbReference>
<feature type="domain" description="Histidine kinase" evidence="10">
    <location>
        <begin position="267"/>
        <end position="490"/>
    </location>
</feature>
<evidence type="ECO:0000259" key="13">
    <source>
        <dbReference type="PROSITE" id="PS50113"/>
    </source>
</evidence>
<dbReference type="Gene3D" id="3.30.565.10">
    <property type="entry name" value="Histidine kinase-like ATPase, C-terminal domain"/>
    <property type="match status" value="1"/>
</dbReference>
<dbReference type="EC" id="2.7.13.3" evidence="2"/>
<reference evidence="14 15" key="1">
    <citation type="submission" date="2017-09" db="EMBL/GenBank/DDBJ databases">
        <title>Complete genome sequence of Verrucomicrobial strain HZ-65, isolated from freshwater.</title>
        <authorList>
            <person name="Choi A."/>
        </authorList>
    </citation>
    <scope>NUCLEOTIDE SEQUENCE [LARGE SCALE GENOMIC DNA]</scope>
    <source>
        <strain evidence="14 15">HZ-65</strain>
    </source>
</reference>
<evidence type="ECO:0000256" key="5">
    <source>
        <dbReference type="ARBA" id="ARBA00022741"/>
    </source>
</evidence>
<dbReference type="PANTHER" id="PTHR43065">
    <property type="entry name" value="SENSOR HISTIDINE KINASE"/>
    <property type="match status" value="1"/>
</dbReference>
<dbReference type="KEGG" id="vbh:CMV30_09875"/>
<dbReference type="PROSITE" id="PS50113">
    <property type="entry name" value="PAC"/>
    <property type="match status" value="1"/>
</dbReference>
<dbReference type="InterPro" id="IPR001610">
    <property type="entry name" value="PAC"/>
</dbReference>
<dbReference type="PROSITE" id="PS50110">
    <property type="entry name" value="RESPONSE_REGULATORY"/>
    <property type="match status" value="1"/>
</dbReference>
<dbReference type="SUPFAM" id="SSF47384">
    <property type="entry name" value="Homodimeric domain of signal transducing histidine kinase"/>
    <property type="match status" value="1"/>
</dbReference>
<dbReference type="PROSITE" id="PS50109">
    <property type="entry name" value="HIS_KIN"/>
    <property type="match status" value="1"/>
</dbReference>
<keyword evidence="4" id="KW-0808">Transferase</keyword>
<evidence type="ECO:0000313" key="14">
    <source>
        <dbReference type="EMBL" id="ATC66082.1"/>
    </source>
</evidence>
<protein>
    <recommendedName>
        <fullName evidence="2">histidine kinase</fullName>
        <ecNumber evidence="2">2.7.13.3</ecNumber>
    </recommendedName>
</protein>
<feature type="domain" description="Response regulatory" evidence="11">
    <location>
        <begin position="513"/>
        <end position="629"/>
    </location>
</feature>
<dbReference type="InterPro" id="IPR035965">
    <property type="entry name" value="PAS-like_dom_sf"/>
</dbReference>